<dbReference type="InterPro" id="IPR022441">
    <property type="entry name" value="Para_beta_helix_rpt-2"/>
</dbReference>
<dbReference type="InterPro" id="IPR006626">
    <property type="entry name" value="PbH1"/>
</dbReference>
<dbReference type="AlphaFoldDB" id="A0A811TGZ5"/>
<dbReference type="InterPro" id="IPR039448">
    <property type="entry name" value="Beta_helix"/>
</dbReference>
<reference evidence="4" key="1">
    <citation type="submission" date="2020-10" db="EMBL/GenBank/DDBJ databases">
        <authorList>
            <person name="Hahn C.J."/>
            <person name="Laso-Perez R."/>
            <person name="Vulcano F."/>
            <person name="Vaziourakis K.-M."/>
            <person name="Stokke R."/>
            <person name="Steen I.H."/>
            <person name="Teske A."/>
            <person name="Boetius A."/>
            <person name="Liebeke M."/>
            <person name="Amann R."/>
            <person name="Knittel K."/>
        </authorList>
    </citation>
    <scope>NUCLEOTIDE SEQUENCE</scope>
    <source>
        <strain evidence="4">Gfbio:e3339647-f889-4370-9287-4fb5cb688e4c:AG392D22_GoMArc1</strain>
    </source>
</reference>
<evidence type="ECO:0000256" key="1">
    <source>
        <dbReference type="SAM" id="MobiDB-lite"/>
    </source>
</evidence>
<feature type="transmembrane region" description="Helical" evidence="2">
    <location>
        <begin position="469"/>
        <end position="486"/>
    </location>
</feature>
<evidence type="ECO:0000259" key="3">
    <source>
        <dbReference type="Pfam" id="PF13229"/>
    </source>
</evidence>
<dbReference type="SMART" id="SM00710">
    <property type="entry name" value="PbH1"/>
    <property type="match status" value="7"/>
</dbReference>
<dbReference type="SUPFAM" id="SSF52833">
    <property type="entry name" value="Thioredoxin-like"/>
    <property type="match status" value="1"/>
</dbReference>
<gene>
    <name evidence="4" type="ORF">EMLJLAPB_00931</name>
</gene>
<dbReference type="Gene3D" id="3.40.30.10">
    <property type="entry name" value="Glutaredoxin"/>
    <property type="match status" value="1"/>
</dbReference>
<dbReference type="SUPFAM" id="SSF51126">
    <property type="entry name" value="Pectin lyase-like"/>
    <property type="match status" value="1"/>
</dbReference>
<protein>
    <submittedName>
        <fullName evidence="4">Right handed beta helix region</fullName>
    </submittedName>
</protein>
<feature type="region of interest" description="Disordered" evidence="1">
    <location>
        <begin position="445"/>
        <end position="470"/>
    </location>
</feature>
<dbReference type="PANTHER" id="PTHR34573">
    <property type="entry name" value="VKC DOMAIN-CONTAINING PROTEIN"/>
    <property type="match status" value="1"/>
</dbReference>
<name>A0A811TGZ5_9EURY</name>
<accession>A0A811TGZ5</accession>
<dbReference type="InterPro" id="IPR036249">
    <property type="entry name" value="Thioredoxin-like_sf"/>
</dbReference>
<keyword evidence="2" id="KW-0812">Transmembrane</keyword>
<dbReference type="EMBL" id="CAJHIS010000031">
    <property type="protein sequence ID" value="CAD6494758.1"/>
    <property type="molecule type" value="Genomic_DNA"/>
</dbReference>
<sequence>MIERSQRWMLILVLLLFVITGSASAKDCGDGIASCDCGDTVVADWKFTKDLICPQGHGLIIGADGITIDGAGYKITGTGSAACGWISETDPSVGDCGIYNAGYDNVVIKNMEIEKFCNGIALHGTGSNPVEKNTIETCKIHNNGNATDGKSHGIHACFVEGCTIKKNDVHHNTGAGDACGDGGNGIFLYAGRKEYGGNVITKNELHDNRKGGFLTKMMLHNAEITENHAYRNGQGGIILRCKKSDENLIENNNASGNYGDGIFIGGKNNTIRNNIVKNNLAGFRISSHDVVGDGDGIDIGRSDGSFDNKLFDNIICGNEGTDIDTFGPNSKTTGEKNTCDTTNYYDDFEVTGCSNKCIDQQKLAEQLTAKGWVLYGTNKCGWCIKQKEVFGDAFEYLNYINCNEDGEVCTGVGIKGIPCWVSPNGTHHTGYQTIKRLSELVKEYQTVQPSEETSEETPESNQTTPSESTPGFGLIPALIAIFFFVIQMRKN</sequence>
<dbReference type="Pfam" id="PF13229">
    <property type="entry name" value="Beta_helix"/>
    <property type="match status" value="1"/>
</dbReference>
<keyword evidence="2" id="KW-1133">Transmembrane helix</keyword>
<organism evidence="4 5">
    <name type="scientific">Candidatus Argoarchaeum ethanivorans</name>
    <dbReference type="NCBI Taxonomy" id="2608793"/>
    <lineage>
        <taxon>Archaea</taxon>
        <taxon>Methanobacteriati</taxon>
        <taxon>Methanobacteriota</taxon>
        <taxon>Stenosarchaea group</taxon>
        <taxon>Methanomicrobia</taxon>
        <taxon>Methanosarcinales</taxon>
        <taxon>Methanosarcinales incertae sedis</taxon>
        <taxon>GOM Arc I cluster</taxon>
        <taxon>Candidatus Argoarchaeum</taxon>
    </lineage>
</organism>
<dbReference type="Proteomes" id="UP000634805">
    <property type="component" value="Unassembled WGS sequence"/>
</dbReference>
<keyword evidence="2" id="KW-0472">Membrane</keyword>
<dbReference type="NCBIfam" id="TIGR03804">
    <property type="entry name" value="para_beta_helix"/>
    <property type="match status" value="1"/>
</dbReference>
<dbReference type="PANTHER" id="PTHR34573:SF1">
    <property type="entry name" value="VITAMIN K EPOXIDE REDUCTASE DOMAIN-CONTAINING PROTEIN"/>
    <property type="match status" value="1"/>
</dbReference>
<dbReference type="InterPro" id="IPR011050">
    <property type="entry name" value="Pectin_lyase_fold/virulence"/>
</dbReference>
<feature type="compositionally biased region" description="Low complexity" evidence="1">
    <location>
        <begin position="459"/>
        <end position="470"/>
    </location>
</feature>
<evidence type="ECO:0000256" key="2">
    <source>
        <dbReference type="SAM" id="Phobius"/>
    </source>
</evidence>
<feature type="domain" description="Right handed beta helix" evidence="3">
    <location>
        <begin position="182"/>
        <end position="330"/>
    </location>
</feature>
<evidence type="ECO:0000313" key="5">
    <source>
        <dbReference type="Proteomes" id="UP000634805"/>
    </source>
</evidence>
<evidence type="ECO:0000313" key="4">
    <source>
        <dbReference type="EMBL" id="CAD6494758.1"/>
    </source>
</evidence>
<proteinExistence type="predicted"/>
<dbReference type="Gene3D" id="2.160.20.10">
    <property type="entry name" value="Single-stranded right-handed beta-helix, Pectin lyase-like"/>
    <property type="match status" value="2"/>
</dbReference>
<dbReference type="InterPro" id="IPR012334">
    <property type="entry name" value="Pectin_lyas_fold"/>
</dbReference>
<comment type="caution">
    <text evidence="4">The sequence shown here is derived from an EMBL/GenBank/DDBJ whole genome shotgun (WGS) entry which is preliminary data.</text>
</comment>